<dbReference type="PANTHER" id="PTHR46111:SF1">
    <property type="entry name" value="RIBOSOMAL RNA SMALL SUBUNIT METHYLTRANSFERASE I"/>
    <property type="match status" value="1"/>
</dbReference>
<evidence type="ECO:0000256" key="3">
    <source>
        <dbReference type="ARBA" id="ARBA00022603"/>
    </source>
</evidence>
<evidence type="ECO:0000313" key="9">
    <source>
        <dbReference type="Proteomes" id="UP000003806"/>
    </source>
</evidence>
<dbReference type="PIRSF" id="PIRSF005917">
    <property type="entry name" value="MTase_YraL"/>
    <property type="match status" value="1"/>
</dbReference>
<keyword evidence="1 6" id="KW-0963">Cytoplasm</keyword>
<dbReference type="SUPFAM" id="SSF53790">
    <property type="entry name" value="Tetrapyrrole methylase"/>
    <property type="match status" value="1"/>
</dbReference>
<proteinExistence type="inferred from homology"/>
<evidence type="ECO:0000256" key="6">
    <source>
        <dbReference type="HAMAP-Rule" id="MF_01877"/>
    </source>
</evidence>
<dbReference type="PROSITE" id="PS01296">
    <property type="entry name" value="RSMI"/>
    <property type="match status" value="1"/>
</dbReference>
<feature type="domain" description="Tetrapyrrole methylase" evidence="7">
    <location>
        <begin position="3"/>
        <end position="201"/>
    </location>
</feature>
<dbReference type="Gene3D" id="3.40.1010.10">
    <property type="entry name" value="Cobalt-precorrin-4 Transmethylase, Domain 1"/>
    <property type="match status" value="1"/>
</dbReference>
<dbReference type="EC" id="2.1.1.198" evidence="6"/>
<evidence type="ECO:0000259" key="7">
    <source>
        <dbReference type="Pfam" id="PF00590"/>
    </source>
</evidence>
<dbReference type="InterPro" id="IPR014776">
    <property type="entry name" value="4pyrrole_Mease_sub2"/>
</dbReference>
<dbReference type="GO" id="GO:0005737">
    <property type="term" value="C:cytoplasm"/>
    <property type="evidence" value="ECO:0007669"/>
    <property type="project" value="UniProtKB-SubCell"/>
</dbReference>
<keyword evidence="3 6" id="KW-0489">Methyltransferase</keyword>
<comment type="catalytic activity">
    <reaction evidence="6">
        <text>cytidine(1402) in 16S rRNA + S-adenosyl-L-methionine = 2'-O-methylcytidine(1402) in 16S rRNA + S-adenosyl-L-homocysteine + H(+)</text>
        <dbReference type="Rhea" id="RHEA:42924"/>
        <dbReference type="Rhea" id="RHEA-COMP:10285"/>
        <dbReference type="Rhea" id="RHEA-COMP:10286"/>
        <dbReference type="ChEBI" id="CHEBI:15378"/>
        <dbReference type="ChEBI" id="CHEBI:57856"/>
        <dbReference type="ChEBI" id="CHEBI:59789"/>
        <dbReference type="ChEBI" id="CHEBI:74495"/>
        <dbReference type="ChEBI" id="CHEBI:82748"/>
        <dbReference type="EC" id="2.1.1.198"/>
    </reaction>
</comment>
<dbReference type="Gene3D" id="3.30.950.10">
    <property type="entry name" value="Methyltransferase, Cobalt-precorrin-4 Transmethylase, Domain 2"/>
    <property type="match status" value="1"/>
</dbReference>
<dbReference type="GO" id="GO:0070677">
    <property type="term" value="F:rRNA (cytosine-2'-O-)-methyltransferase activity"/>
    <property type="evidence" value="ECO:0007669"/>
    <property type="project" value="UniProtKB-UniRule"/>
</dbReference>
<dbReference type="NCBIfam" id="TIGR00096">
    <property type="entry name" value="16S rRNA (cytidine(1402)-2'-O)-methyltransferase"/>
    <property type="match status" value="1"/>
</dbReference>
<dbReference type="HOGENOM" id="CLU_044779_0_0_0"/>
<sequence length="272" mass="29698">MPLVVIPTPIGNLGDVTLRALDELRSAGLVLCEDTRHSGPILEKWGVTAPRMSYQKFNERARVDEVLRRLADGQKIALISDAGTPGISDPGAVVIRAAIENGFPVDVLPGATAFVPALLLSGLEPQPFVFVGFLPDKEGERAEVLNRWRNVGVTTVFYLSPHKAFRHLSDMARLWGPRRAALAREISKIHQEVRRGDLQALAESVADGVKGELVLVVEGVLPEPDARDWQEEALALRQNGLSVKEISARLASGAVTKNEIKEWLIAVERDGE</sequence>
<evidence type="ECO:0000256" key="4">
    <source>
        <dbReference type="ARBA" id="ARBA00022679"/>
    </source>
</evidence>
<dbReference type="HAMAP" id="MF_01877">
    <property type="entry name" value="16SrRNA_methyltr_I"/>
    <property type="match status" value="1"/>
</dbReference>
<dbReference type="STRING" id="885272.JonanDRAFT_1346"/>
<accession>H0UMK7</accession>
<dbReference type="RefSeq" id="WP_008521879.1">
    <property type="nucleotide sequence ID" value="NZ_CM001376.1"/>
</dbReference>
<dbReference type="InterPro" id="IPR018063">
    <property type="entry name" value="SAM_MeTrfase_RsmI_CS"/>
</dbReference>
<name>H0UMK7_9BACT</name>
<evidence type="ECO:0000256" key="1">
    <source>
        <dbReference type="ARBA" id="ARBA00022490"/>
    </source>
</evidence>
<evidence type="ECO:0000256" key="2">
    <source>
        <dbReference type="ARBA" id="ARBA00022552"/>
    </source>
</evidence>
<keyword evidence="5 6" id="KW-0949">S-adenosyl-L-methionine</keyword>
<dbReference type="CDD" id="cd11648">
    <property type="entry name" value="RsmI"/>
    <property type="match status" value="1"/>
</dbReference>
<dbReference type="InterPro" id="IPR008189">
    <property type="entry name" value="rRNA_ssu_MeTfrase_I"/>
</dbReference>
<dbReference type="InterPro" id="IPR014777">
    <property type="entry name" value="4pyrrole_Mease_sub1"/>
</dbReference>
<dbReference type="PANTHER" id="PTHR46111">
    <property type="entry name" value="RIBOSOMAL RNA SMALL SUBUNIT METHYLTRANSFERASE I"/>
    <property type="match status" value="1"/>
</dbReference>
<organism evidence="8 9">
    <name type="scientific">Jonquetella anthropi DSM 22815</name>
    <dbReference type="NCBI Taxonomy" id="885272"/>
    <lineage>
        <taxon>Bacteria</taxon>
        <taxon>Thermotogati</taxon>
        <taxon>Synergistota</taxon>
        <taxon>Synergistia</taxon>
        <taxon>Synergistales</taxon>
        <taxon>Dethiosulfovibrionaceae</taxon>
        <taxon>Jonquetella</taxon>
    </lineage>
</organism>
<dbReference type="Pfam" id="PF00590">
    <property type="entry name" value="TP_methylase"/>
    <property type="match status" value="1"/>
</dbReference>
<evidence type="ECO:0000256" key="5">
    <source>
        <dbReference type="ARBA" id="ARBA00022691"/>
    </source>
</evidence>
<keyword evidence="4 6" id="KW-0808">Transferase</keyword>
<dbReference type="Proteomes" id="UP000003806">
    <property type="component" value="Chromosome"/>
</dbReference>
<comment type="similarity">
    <text evidence="6">Belongs to the methyltransferase superfamily. RsmI family.</text>
</comment>
<dbReference type="InterPro" id="IPR035996">
    <property type="entry name" value="4pyrrol_Methylase_sf"/>
</dbReference>
<dbReference type="EMBL" id="CM001376">
    <property type="protein sequence ID" value="EHM13710.1"/>
    <property type="molecule type" value="Genomic_DNA"/>
</dbReference>
<keyword evidence="9" id="KW-1185">Reference proteome</keyword>
<reference evidence="8 9" key="1">
    <citation type="submission" date="2011-11" db="EMBL/GenBank/DDBJ databases">
        <title>The Noncontiguous Finished genome of Jonquetella anthropi DSM 22815.</title>
        <authorList>
            <consortium name="US DOE Joint Genome Institute (JGI-PGF)"/>
            <person name="Lucas S."/>
            <person name="Copeland A."/>
            <person name="Lapidus A."/>
            <person name="Glavina del Rio T."/>
            <person name="Dalin E."/>
            <person name="Tice H."/>
            <person name="Bruce D."/>
            <person name="Goodwin L."/>
            <person name="Pitluck S."/>
            <person name="Peters L."/>
            <person name="Mikhailova N."/>
            <person name="Held B."/>
            <person name="Kyrpides N."/>
            <person name="Mavromatis K."/>
            <person name="Ivanova N."/>
            <person name="Markowitz V."/>
            <person name="Cheng J.-F."/>
            <person name="Hugenholtz P."/>
            <person name="Woyke T."/>
            <person name="Wu D."/>
            <person name="Gronow S."/>
            <person name="Wellnitz S."/>
            <person name="Brambilla E."/>
            <person name="Klenk H.-P."/>
            <person name="Eisen J.A."/>
        </authorList>
    </citation>
    <scope>NUCLEOTIDE SEQUENCE [LARGE SCALE GENOMIC DNA]</scope>
    <source>
        <strain evidence="8 9">DSM 22815</strain>
    </source>
</reference>
<dbReference type="OrthoDB" id="9809084at2"/>
<dbReference type="eggNOG" id="COG0313">
    <property type="taxonomic scope" value="Bacteria"/>
</dbReference>
<dbReference type="InterPro" id="IPR000878">
    <property type="entry name" value="4pyrrol_Mease"/>
</dbReference>
<comment type="subcellular location">
    <subcellularLocation>
        <location evidence="6">Cytoplasm</location>
    </subcellularLocation>
</comment>
<protein>
    <recommendedName>
        <fullName evidence="6">Ribosomal RNA small subunit methyltransferase I</fullName>
        <ecNumber evidence="6">2.1.1.198</ecNumber>
    </recommendedName>
    <alternativeName>
        <fullName evidence="6">16S rRNA 2'-O-ribose C1402 methyltransferase</fullName>
    </alternativeName>
    <alternativeName>
        <fullName evidence="6">rRNA (cytidine-2'-O-)-methyltransferase RsmI</fullName>
    </alternativeName>
</protein>
<keyword evidence="2 6" id="KW-0698">rRNA processing</keyword>
<comment type="function">
    <text evidence="6">Catalyzes the 2'-O-methylation of the ribose of cytidine 1402 (C1402) in 16S rRNA.</text>
</comment>
<dbReference type="AlphaFoldDB" id="H0UMK7"/>
<gene>
    <name evidence="6" type="primary">rsmI</name>
    <name evidence="8" type="ORF">JonanDRAFT_1346</name>
</gene>
<evidence type="ECO:0000313" key="8">
    <source>
        <dbReference type="EMBL" id="EHM13710.1"/>
    </source>
</evidence>